<dbReference type="PANTHER" id="PTHR16453">
    <property type="entry name" value="WD40 DOMAIN-CONTAINING PROTEIN MIO FAMILY MEMBER"/>
    <property type="match status" value="1"/>
</dbReference>
<dbReference type="Pfam" id="PF17034">
    <property type="entry name" value="zinc_ribbon_16"/>
    <property type="match status" value="1"/>
</dbReference>
<keyword evidence="3" id="KW-0677">Repeat</keyword>
<dbReference type="EMBL" id="CVRI01000038">
    <property type="protein sequence ID" value="CRK94099.1"/>
    <property type="molecule type" value="Genomic_DNA"/>
</dbReference>
<dbReference type="Pfam" id="PF21720">
    <property type="entry name" value="MIOS_WD40"/>
    <property type="match status" value="1"/>
</dbReference>
<dbReference type="Pfam" id="PF21719">
    <property type="entry name" value="MIOS_a-sol"/>
    <property type="match status" value="1"/>
</dbReference>
<dbReference type="GO" id="GO:1904263">
    <property type="term" value="P:positive regulation of TORC1 signaling"/>
    <property type="evidence" value="ECO:0007669"/>
    <property type="project" value="TreeGrafter"/>
</dbReference>
<dbReference type="SUPFAM" id="SSF50978">
    <property type="entry name" value="WD40 repeat-like"/>
    <property type="match status" value="1"/>
</dbReference>
<dbReference type="CDD" id="cd16691">
    <property type="entry name" value="mRING-H2-C3H3C2_Mio"/>
    <property type="match status" value="1"/>
</dbReference>
<dbReference type="OrthoDB" id="341486at2759"/>
<reference evidence="6 7" key="1">
    <citation type="submission" date="2015-04" db="EMBL/GenBank/DDBJ databases">
        <authorList>
            <person name="Syromyatnikov M.Y."/>
            <person name="Popov V.N."/>
        </authorList>
    </citation>
    <scope>NUCLEOTIDE SEQUENCE [LARGE SCALE GENOMIC DNA]</scope>
</reference>
<dbReference type="Proteomes" id="UP000183832">
    <property type="component" value="Unassembled WGS sequence"/>
</dbReference>
<proteinExistence type="inferred from homology"/>
<evidence type="ECO:0000313" key="7">
    <source>
        <dbReference type="Proteomes" id="UP000183832"/>
    </source>
</evidence>
<name>A0A1J1I1K9_9DIPT</name>
<keyword evidence="7" id="KW-1185">Reference proteome</keyword>
<evidence type="ECO:0000313" key="6">
    <source>
        <dbReference type="EMBL" id="CRK94099.1"/>
    </source>
</evidence>
<dbReference type="GO" id="GO:0034198">
    <property type="term" value="P:cellular response to amino acid starvation"/>
    <property type="evidence" value="ECO:0007669"/>
    <property type="project" value="TreeGrafter"/>
</dbReference>
<accession>A0A1J1I1K9</accession>
<keyword evidence="2" id="KW-0853">WD repeat</keyword>
<feature type="domain" description="GATOR2 complex protein MIO zinc-ribbon like" evidence="4">
    <location>
        <begin position="726"/>
        <end position="829"/>
    </location>
</feature>
<feature type="non-terminal residue" evidence="6">
    <location>
        <position position="1"/>
    </location>
</feature>
<comment type="similarity">
    <text evidence="1">Belongs to the WD repeat mio family.</text>
</comment>
<dbReference type="InterPro" id="IPR036322">
    <property type="entry name" value="WD40_repeat_dom_sf"/>
</dbReference>
<dbReference type="InterPro" id="IPR031488">
    <property type="entry name" value="Zn_ribbon_mio"/>
</dbReference>
<dbReference type="GO" id="GO:0005737">
    <property type="term" value="C:cytoplasm"/>
    <property type="evidence" value="ECO:0007669"/>
    <property type="project" value="TreeGrafter"/>
</dbReference>
<dbReference type="InterPro" id="IPR015943">
    <property type="entry name" value="WD40/YVTN_repeat-like_dom_sf"/>
</dbReference>
<evidence type="ECO:0000259" key="4">
    <source>
        <dbReference type="Pfam" id="PF17034"/>
    </source>
</evidence>
<gene>
    <name evidence="6" type="ORF">CLUMA_CG007622</name>
</gene>
<dbReference type="STRING" id="568069.A0A1J1I1K9"/>
<evidence type="ECO:0000256" key="2">
    <source>
        <dbReference type="ARBA" id="ARBA00022574"/>
    </source>
</evidence>
<dbReference type="Gene3D" id="2.130.10.10">
    <property type="entry name" value="YVTN repeat-like/Quinoprotein amine dehydrogenase"/>
    <property type="match status" value="1"/>
</dbReference>
<protein>
    <submittedName>
        <fullName evidence="6">CLUMA_CG007622, isoform A</fullName>
    </submittedName>
</protein>
<evidence type="ECO:0000256" key="1">
    <source>
        <dbReference type="ARBA" id="ARBA00009713"/>
    </source>
</evidence>
<organism evidence="6 7">
    <name type="scientific">Clunio marinus</name>
    <dbReference type="NCBI Taxonomy" id="568069"/>
    <lineage>
        <taxon>Eukaryota</taxon>
        <taxon>Metazoa</taxon>
        <taxon>Ecdysozoa</taxon>
        <taxon>Arthropoda</taxon>
        <taxon>Hexapoda</taxon>
        <taxon>Insecta</taxon>
        <taxon>Pterygota</taxon>
        <taxon>Neoptera</taxon>
        <taxon>Endopterygota</taxon>
        <taxon>Diptera</taxon>
        <taxon>Nematocera</taxon>
        <taxon>Chironomoidea</taxon>
        <taxon>Chironomidae</taxon>
        <taxon>Clunio</taxon>
    </lineage>
</organism>
<dbReference type="PANTHER" id="PTHR16453:SF9">
    <property type="entry name" value="GATOR COMPLEX PROTEIN MIOS"/>
    <property type="match status" value="1"/>
</dbReference>
<dbReference type="AlphaFoldDB" id="A0A1J1I1K9"/>
<evidence type="ECO:0000259" key="5">
    <source>
        <dbReference type="Pfam" id="PF21719"/>
    </source>
</evidence>
<evidence type="ECO:0000256" key="3">
    <source>
        <dbReference type="ARBA" id="ARBA00022737"/>
    </source>
</evidence>
<feature type="domain" description="MIOS-like alpha-solenoid" evidence="5">
    <location>
        <begin position="394"/>
        <end position="611"/>
    </location>
</feature>
<dbReference type="InterPro" id="IPR037593">
    <property type="entry name" value="MIOS/Sea4"/>
</dbReference>
<sequence>KFVVCGSSEISIYELKEKTHEAEFICNSPRVQNANNIKFISQFDTSINFLNNEKRYQFIKCVTPSYHSDELLVACGEASGKVSIINFNPTSDNYLEFTPRQNRPCLALAWNIQEPNLLSMGFEKNKCDHCITVWDVGKGIPSESSIVNLIGLSETAHSMCWDRKRLIAGMSQKYIKMFDLRQNPTATMTNTRAVNGVNISPNGRYLASYFDNVVNLFDLRKFNEPINHFQLQNHIAQISWCPTMSNNLMCLQKDSSKTMNVIDIHWTGTDGVEDGAHFIKRTVAPFDIIDKKDRLQLCEKTTTLDNVCWHPQKSNFLLTAATNSNNSLLLMEFQVPDRTIATFDKWNKLWTPTSDEIKEIPIISPPSTPTDSTNSWYPNGGAFMDGGDLEELFQQRIMQDYGQCQELEKNAKTCMDVSLQRVWRLLGQMQKADCFIGLRTILGIVPNSDELTIAQSIQEIKTFNDFPTSGSIRLYRSEERDFAQELCGWTFRKGDLNTNLFTCIDDLCKKKKFTRAAMLAVFHLRLRMAIDILGRGANEMDDEKSSLRMSAIALSGCSSGIWKAQCAAAQKQIQDPHLRGIFNFLSDETYSGILYEDGIAISDRMAFACTFLNDRQLSEYVKVMILHSIDKGDLNGLLITGATLDGIQLLQAFVDRTDDVQTAALIGAKIMPADLQTDNRIQSWIMSLRNMMNIWQMWEKRAAFDISIQTSMKTSPKSPKAVFLLCSFCGKSVSATLQEDARLRNQTQGNKLSSCPNCRKPLPRCSLCLLHMGTTTTSSFYNPAGIKSKPFQKWFSWCQTCRHGGHTEHLAEWFKTHTECPVTCCNCKCFAIDLPLLKESDKAADLNAFDDNDDNNNGKVH</sequence>
<dbReference type="InterPro" id="IPR049092">
    <property type="entry name" value="MIOS_a-sol"/>
</dbReference>